<feature type="compositionally biased region" description="Polar residues" evidence="5">
    <location>
        <begin position="620"/>
        <end position="629"/>
    </location>
</feature>
<evidence type="ECO:0000256" key="3">
    <source>
        <dbReference type="ARBA" id="ARBA00022741"/>
    </source>
</evidence>
<evidence type="ECO:0000256" key="1">
    <source>
        <dbReference type="ARBA" id="ARBA00005842"/>
    </source>
</evidence>
<dbReference type="GO" id="GO:0005739">
    <property type="term" value="C:mitochondrion"/>
    <property type="evidence" value="ECO:0007669"/>
    <property type="project" value="TreeGrafter"/>
</dbReference>
<dbReference type="GO" id="GO:0052381">
    <property type="term" value="F:tRNA dimethylallyltransferase activity"/>
    <property type="evidence" value="ECO:0007669"/>
    <property type="project" value="InterPro"/>
</dbReference>
<evidence type="ECO:0000256" key="4">
    <source>
        <dbReference type="ARBA" id="ARBA00022840"/>
    </source>
</evidence>
<dbReference type="HAMAP" id="MF_00185">
    <property type="entry name" value="IPP_trans"/>
    <property type="match status" value="1"/>
</dbReference>
<reference evidence="6" key="1">
    <citation type="journal article" date="2023" name="PLoS Negl. Trop. Dis.">
        <title>A genome sequence for Biomphalaria pfeifferi, the major vector snail for the human-infecting parasite Schistosoma mansoni.</title>
        <authorList>
            <person name="Bu L."/>
            <person name="Lu L."/>
            <person name="Laidemitt M.R."/>
            <person name="Zhang S.M."/>
            <person name="Mutuku M."/>
            <person name="Mkoji G."/>
            <person name="Steinauer M."/>
            <person name="Loker E.S."/>
        </authorList>
    </citation>
    <scope>NUCLEOTIDE SEQUENCE</scope>
    <source>
        <strain evidence="6">KasaAsao</strain>
    </source>
</reference>
<organism evidence="6 7">
    <name type="scientific">Biomphalaria pfeifferi</name>
    <name type="common">Bloodfluke planorb</name>
    <name type="synonym">Freshwater snail</name>
    <dbReference type="NCBI Taxonomy" id="112525"/>
    <lineage>
        <taxon>Eukaryota</taxon>
        <taxon>Metazoa</taxon>
        <taxon>Spiralia</taxon>
        <taxon>Lophotrochozoa</taxon>
        <taxon>Mollusca</taxon>
        <taxon>Gastropoda</taxon>
        <taxon>Heterobranchia</taxon>
        <taxon>Euthyneura</taxon>
        <taxon>Panpulmonata</taxon>
        <taxon>Hygrophila</taxon>
        <taxon>Lymnaeoidea</taxon>
        <taxon>Planorbidae</taxon>
        <taxon>Biomphalaria</taxon>
    </lineage>
</organism>
<keyword evidence="2" id="KW-0808">Transferase</keyword>
<comment type="similarity">
    <text evidence="1">Belongs to the IPP transferase family.</text>
</comment>
<dbReference type="AlphaFoldDB" id="A0AAD8F9K6"/>
<dbReference type="PANTHER" id="PTHR11088">
    <property type="entry name" value="TRNA DIMETHYLALLYLTRANSFERASE"/>
    <property type="match status" value="1"/>
</dbReference>
<dbReference type="Gene3D" id="3.40.50.300">
    <property type="entry name" value="P-loop containing nucleotide triphosphate hydrolases"/>
    <property type="match status" value="1"/>
</dbReference>
<dbReference type="EMBL" id="JASAOG010000070">
    <property type="protein sequence ID" value="KAK0055386.1"/>
    <property type="molecule type" value="Genomic_DNA"/>
</dbReference>
<dbReference type="PANTHER" id="PTHR11088:SF89">
    <property type="entry name" value="TRNA DIMETHYLALLYLTRANSFERASE"/>
    <property type="match status" value="1"/>
</dbReference>
<dbReference type="GO" id="GO:0005524">
    <property type="term" value="F:ATP binding"/>
    <property type="evidence" value="ECO:0007669"/>
    <property type="project" value="UniProtKB-KW"/>
</dbReference>
<dbReference type="InterPro" id="IPR027417">
    <property type="entry name" value="P-loop_NTPase"/>
</dbReference>
<reference evidence="6" key="2">
    <citation type="submission" date="2023-04" db="EMBL/GenBank/DDBJ databases">
        <authorList>
            <person name="Bu L."/>
            <person name="Lu L."/>
            <person name="Laidemitt M.R."/>
            <person name="Zhang S.M."/>
            <person name="Mutuku M."/>
            <person name="Mkoji G."/>
            <person name="Steinauer M."/>
            <person name="Loker E.S."/>
        </authorList>
    </citation>
    <scope>NUCLEOTIDE SEQUENCE</scope>
    <source>
        <strain evidence="6">KasaAsao</strain>
        <tissue evidence="6">Whole Snail</tissue>
    </source>
</reference>
<protein>
    <submittedName>
        <fullName evidence="6">tRNA dimethylallyltransferase mitochondrial</fullName>
    </submittedName>
</protein>
<keyword evidence="3" id="KW-0547">Nucleotide-binding</keyword>
<feature type="compositionally biased region" description="Basic and acidic residues" evidence="5">
    <location>
        <begin position="632"/>
        <end position="642"/>
    </location>
</feature>
<feature type="compositionally biased region" description="Polar residues" evidence="5">
    <location>
        <begin position="277"/>
        <end position="297"/>
    </location>
</feature>
<keyword evidence="7" id="KW-1185">Reference proteome</keyword>
<evidence type="ECO:0000313" key="7">
    <source>
        <dbReference type="Proteomes" id="UP001233172"/>
    </source>
</evidence>
<dbReference type="Gene3D" id="1.10.20.140">
    <property type="match status" value="1"/>
</dbReference>
<proteinExistence type="inferred from homology"/>
<feature type="region of interest" description="Disordered" evidence="5">
    <location>
        <begin position="276"/>
        <end position="317"/>
    </location>
</feature>
<dbReference type="Pfam" id="PF01715">
    <property type="entry name" value="IPPT"/>
    <property type="match status" value="2"/>
</dbReference>
<evidence type="ECO:0000256" key="2">
    <source>
        <dbReference type="ARBA" id="ARBA00022679"/>
    </source>
</evidence>
<dbReference type="Proteomes" id="UP001233172">
    <property type="component" value="Unassembled WGS sequence"/>
</dbReference>
<feature type="region of interest" description="Disordered" evidence="5">
    <location>
        <begin position="620"/>
        <end position="650"/>
    </location>
</feature>
<name>A0AAD8F9K6_BIOPF</name>
<accession>A0AAD8F9K6</accession>
<dbReference type="InterPro" id="IPR018022">
    <property type="entry name" value="IPT"/>
</dbReference>
<keyword evidence="4" id="KW-0067">ATP-binding</keyword>
<evidence type="ECO:0000256" key="5">
    <source>
        <dbReference type="SAM" id="MobiDB-lite"/>
    </source>
</evidence>
<dbReference type="SUPFAM" id="SSF52540">
    <property type="entry name" value="P-loop containing nucleoside triphosphate hydrolases"/>
    <property type="match status" value="1"/>
</dbReference>
<dbReference type="InterPro" id="IPR039657">
    <property type="entry name" value="Dimethylallyltransferase"/>
</dbReference>
<dbReference type="Gene3D" id="3.30.160.60">
    <property type="entry name" value="Classic Zinc Finger"/>
    <property type="match status" value="1"/>
</dbReference>
<evidence type="ECO:0000313" key="6">
    <source>
        <dbReference type="EMBL" id="KAK0055386.1"/>
    </source>
</evidence>
<sequence length="650" mass="72279">MATGRLPIVVVLGATGAGKSKLAVEIAKIFCGEIISADSMQIYKGLDIITNKVTEEEKMGCPHHLISYLDVDTKYYNVVEFRDAALPVLSDIMSRKKLPIIVGGTNYYIESLLWDFLIDKKMTVNKAKEKVASSRHDHLKTDLTVGSSFVKSSVYRSSSQSPGLLQASSFDTISHGADGLGDKSFASCTPCRISSVSASTLCAHGSQPNLNSTASLRTNPSDMDSNNDIIVSQCQREISKTADYTNTDLDIALRLCPNTADNTNITTSRACPEPLDSNASTGQVQNFPNIGFNNDLQQSEHSRPDSPVEFPGSSDKGLDEMLNELLAKSSAELYAELERVDPEVAKLHHPNNKRKIVRALQVYLQTGQPMSSILREQHQGQDHLKSGHLRCPNPCILWIKCNSAVLDQRLDSRVDDMLERGLISELDTFYHKIQTMASQHASSSPDDNFDYTHGVLQMIGFKEFSSYLKLTPEQRASDEGKKEFEQGVSQLKLATRKYARKQLKWIQNRFCARPGSNVPPVYAVDSTDLKQWNQTVQEALDVVTAFMQGKTPEKEPVCITRKLNAVPARNVCNVCAGQIFIRLDEWQEHLKTKKHKHNLKSITKQRQKLCDTLEARAAQLASTQQTADPESQADKTKGEQKNIEPNLFDI</sequence>
<gene>
    <name evidence="6" type="ORF">Bpfe_015146</name>
</gene>
<dbReference type="GO" id="GO:0006400">
    <property type="term" value="P:tRNA modification"/>
    <property type="evidence" value="ECO:0007669"/>
    <property type="project" value="TreeGrafter"/>
</dbReference>
<comment type="caution">
    <text evidence="6">The sequence shown here is derived from an EMBL/GenBank/DDBJ whole genome shotgun (WGS) entry which is preliminary data.</text>
</comment>